<dbReference type="OrthoDB" id="66881at2759"/>
<keyword evidence="8" id="KW-0812">Transmembrane</keyword>
<dbReference type="GeneID" id="5437362"/>
<organism evidence="9 10">
    <name type="scientific">Botryotinia fuckeliana (strain B05.10)</name>
    <name type="common">Noble rot fungus</name>
    <name type="synonym">Botrytis cinerea</name>
    <dbReference type="NCBI Taxonomy" id="332648"/>
    <lineage>
        <taxon>Eukaryota</taxon>
        <taxon>Fungi</taxon>
        <taxon>Dikarya</taxon>
        <taxon>Ascomycota</taxon>
        <taxon>Pezizomycotina</taxon>
        <taxon>Leotiomycetes</taxon>
        <taxon>Helotiales</taxon>
        <taxon>Sclerotiniaceae</taxon>
        <taxon>Botrytis</taxon>
    </lineage>
</organism>
<evidence type="ECO:0000256" key="7">
    <source>
        <dbReference type="ARBA" id="ARBA00023033"/>
    </source>
</evidence>
<evidence type="ECO:0000256" key="4">
    <source>
        <dbReference type="ARBA" id="ARBA00022827"/>
    </source>
</evidence>
<dbReference type="OMA" id="LPMRQGK"/>
<keyword evidence="8" id="KW-0472">Membrane</keyword>
<reference evidence="9 10" key="2">
    <citation type="journal article" date="2012" name="Eukaryot. Cell">
        <title>Genome update of Botrytis cinerea strains B05.10 and T4.</title>
        <authorList>
            <person name="Staats M."/>
            <person name="van Kan J.A."/>
        </authorList>
    </citation>
    <scope>NUCLEOTIDE SEQUENCE [LARGE SCALE GENOMIC DNA]</scope>
    <source>
        <strain evidence="9 10">B05.10</strain>
    </source>
</reference>
<dbReference type="SUPFAM" id="SSF51905">
    <property type="entry name" value="FAD/NAD(P)-binding domain"/>
    <property type="match status" value="1"/>
</dbReference>
<dbReference type="InterPro" id="IPR020946">
    <property type="entry name" value="Flavin_mOase-like"/>
</dbReference>
<feature type="transmembrane region" description="Helical" evidence="8">
    <location>
        <begin position="12"/>
        <end position="29"/>
    </location>
</feature>
<evidence type="ECO:0000256" key="1">
    <source>
        <dbReference type="ARBA" id="ARBA00001974"/>
    </source>
</evidence>
<keyword evidence="7" id="KW-0503">Monooxygenase</keyword>
<comment type="cofactor">
    <cofactor evidence="1">
        <name>FAD</name>
        <dbReference type="ChEBI" id="CHEBI:57692"/>
    </cofactor>
</comment>
<keyword evidence="10" id="KW-1185">Reference proteome</keyword>
<dbReference type="PANTHER" id="PTHR43098">
    <property type="entry name" value="L-ORNITHINE N(5)-MONOOXYGENASE-RELATED"/>
    <property type="match status" value="1"/>
</dbReference>
<keyword evidence="4" id="KW-0274">FAD</keyword>
<keyword evidence="8" id="KW-1133">Transmembrane helix</keyword>
<dbReference type="PANTHER" id="PTHR43098:SF3">
    <property type="entry name" value="L-ORNITHINE N(5)-MONOOXYGENASE-RELATED"/>
    <property type="match status" value="1"/>
</dbReference>
<proteinExistence type="inferred from homology"/>
<dbReference type="GO" id="GO:0050661">
    <property type="term" value="F:NADP binding"/>
    <property type="evidence" value="ECO:0007669"/>
    <property type="project" value="InterPro"/>
</dbReference>
<evidence type="ECO:0000256" key="8">
    <source>
        <dbReference type="SAM" id="Phobius"/>
    </source>
</evidence>
<keyword evidence="5" id="KW-0521">NADP</keyword>
<evidence type="ECO:0000313" key="10">
    <source>
        <dbReference type="Proteomes" id="UP000001798"/>
    </source>
</evidence>
<evidence type="ECO:0000256" key="2">
    <source>
        <dbReference type="ARBA" id="ARBA00010139"/>
    </source>
</evidence>
<dbReference type="EMBL" id="CP009815">
    <property type="protein sequence ID" value="ATZ54952.1"/>
    <property type="molecule type" value="Genomic_DNA"/>
</dbReference>
<dbReference type="RefSeq" id="XP_001556763.1">
    <property type="nucleotide sequence ID" value="XM_001556713.2"/>
</dbReference>
<dbReference type="AlphaFoldDB" id="A0A384JWP3"/>
<protein>
    <recommendedName>
        <fullName evidence="11">FAD/NAD(P)-binding domain-containing protein</fullName>
    </recommendedName>
</protein>
<name>A0A384JWP3_BOTFB</name>
<dbReference type="Proteomes" id="UP000001798">
    <property type="component" value="Chromosome 11"/>
</dbReference>
<evidence type="ECO:0000313" key="9">
    <source>
        <dbReference type="EMBL" id="ATZ54952.1"/>
    </source>
</evidence>
<evidence type="ECO:0000256" key="5">
    <source>
        <dbReference type="ARBA" id="ARBA00022857"/>
    </source>
</evidence>
<dbReference type="GO" id="GO:0050660">
    <property type="term" value="F:flavin adenine dinucleotide binding"/>
    <property type="evidence" value="ECO:0007669"/>
    <property type="project" value="InterPro"/>
</dbReference>
<comment type="similarity">
    <text evidence="2">Belongs to the FAD-binding monooxygenase family.</text>
</comment>
<evidence type="ECO:0008006" key="11">
    <source>
        <dbReference type="Google" id="ProtNLM"/>
    </source>
</evidence>
<dbReference type="KEGG" id="bfu:BCIN_11g02640"/>
<sequence>MAVITNKPPDYDIIIVGAGFAGVTLLYHLRKQGHRCLVLEAASDIGGTWFWNRYPGARVDTEAPFYALSIPEIWNNWKWSEKFPSQPELRRYFAYLDKVLGLKEDIQFNTRVTHGQFRGDRWHTTTENGSQFTSQFLIACPGPGTVPHIPSFPGLELFQGTVAHSYQWPEEGFELKGKRAAVIGTGASGLQIVQDWAKRADHLTVFQRTPNTALPMHGEGWLQDPKMTHEEFCHYRRTHLSGVNYQFAPTNTFDTVDPAERQAFREHLWKTGGFPYVYGNYKDVMINRAANREMYDFWAQKVRSRIEDPRKRDLLAPLEPFHPMGAKRPTCELDYYDQFNRSNVDLVDLRSTSIGSFQSDGLTTTDGQFYPLDIVALATGFDMITGGLTHMGLHSVEGKSLKDEWKSGVKTYLGMTINGYPNLFFLAGPQGPLSFSSGPIGIEVQCGLICDAIKQLLAQGNTVVEPTVAAQETWSQQVKSQFDGTLFLDSPDSWFLGGNIPGKKRELLTYAAGLPQYQKDCEKAFNCWDGFVCK</sequence>
<keyword evidence="6" id="KW-0560">Oxidoreductase</keyword>
<dbReference type="Gene3D" id="3.50.50.60">
    <property type="entry name" value="FAD/NAD(P)-binding domain"/>
    <property type="match status" value="2"/>
</dbReference>
<dbReference type="Pfam" id="PF00743">
    <property type="entry name" value="FMO-like"/>
    <property type="match status" value="1"/>
</dbReference>
<accession>A0A384JWP3</accession>
<evidence type="ECO:0000256" key="3">
    <source>
        <dbReference type="ARBA" id="ARBA00022630"/>
    </source>
</evidence>
<keyword evidence="3" id="KW-0285">Flavoprotein</keyword>
<gene>
    <name evidence="9" type="ORF">BCIN_11g02640</name>
</gene>
<reference evidence="9 10" key="1">
    <citation type="journal article" date="2011" name="PLoS Genet.">
        <title>Genomic analysis of the necrotrophic fungal pathogens Sclerotinia sclerotiorum and Botrytis cinerea.</title>
        <authorList>
            <person name="Amselem J."/>
            <person name="Cuomo C.A."/>
            <person name="van Kan J.A."/>
            <person name="Viaud M."/>
            <person name="Benito E.P."/>
            <person name="Couloux A."/>
            <person name="Coutinho P.M."/>
            <person name="de Vries R.P."/>
            <person name="Dyer P.S."/>
            <person name="Fillinger S."/>
            <person name="Fournier E."/>
            <person name="Gout L."/>
            <person name="Hahn M."/>
            <person name="Kohn L."/>
            <person name="Lapalu N."/>
            <person name="Plummer K.M."/>
            <person name="Pradier J.M."/>
            <person name="Quevillon E."/>
            <person name="Sharon A."/>
            <person name="Simon A."/>
            <person name="ten Have A."/>
            <person name="Tudzynski B."/>
            <person name="Tudzynski P."/>
            <person name="Wincker P."/>
            <person name="Andrew M."/>
            <person name="Anthouard V."/>
            <person name="Beever R.E."/>
            <person name="Beffa R."/>
            <person name="Benoit I."/>
            <person name="Bouzid O."/>
            <person name="Brault B."/>
            <person name="Chen Z."/>
            <person name="Choquer M."/>
            <person name="Collemare J."/>
            <person name="Cotton P."/>
            <person name="Danchin E.G."/>
            <person name="Da Silva C."/>
            <person name="Gautier A."/>
            <person name="Giraud C."/>
            <person name="Giraud T."/>
            <person name="Gonzalez C."/>
            <person name="Grossetete S."/>
            <person name="Guldener U."/>
            <person name="Henrissat B."/>
            <person name="Howlett B.J."/>
            <person name="Kodira C."/>
            <person name="Kretschmer M."/>
            <person name="Lappartient A."/>
            <person name="Leroch M."/>
            <person name="Levis C."/>
            <person name="Mauceli E."/>
            <person name="Neuveglise C."/>
            <person name="Oeser B."/>
            <person name="Pearson M."/>
            <person name="Poulain J."/>
            <person name="Poussereau N."/>
            <person name="Quesneville H."/>
            <person name="Rascle C."/>
            <person name="Schumacher J."/>
            <person name="Segurens B."/>
            <person name="Sexton A."/>
            <person name="Silva E."/>
            <person name="Sirven C."/>
            <person name="Soanes D.M."/>
            <person name="Talbot N.J."/>
            <person name="Templeton M."/>
            <person name="Yandava C."/>
            <person name="Yarden O."/>
            <person name="Zeng Q."/>
            <person name="Rollins J.A."/>
            <person name="Lebrun M.H."/>
            <person name="Dickman M."/>
        </authorList>
    </citation>
    <scope>NUCLEOTIDE SEQUENCE [LARGE SCALE GENOMIC DNA]</scope>
    <source>
        <strain evidence="9 10">B05.10</strain>
    </source>
</reference>
<dbReference type="VEuPathDB" id="FungiDB:Bcin11g02640"/>
<dbReference type="InterPro" id="IPR050775">
    <property type="entry name" value="FAD-binding_Monooxygenases"/>
</dbReference>
<evidence type="ECO:0000256" key="6">
    <source>
        <dbReference type="ARBA" id="ARBA00023002"/>
    </source>
</evidence>
<dbReference type="GO" id="GO:0004499">
    <property type="term" value="F:N,N-dimethylaniline monooxygenase activity"/>
    <property type="evidence" value="ECO:0007669"/>
    <property type="project" value="InterPro"/>
</dbReference>
<reference evidence="9 10" key="3">
    <citation type="journal article" date="2017" name="Mol. Plant Pathol.">
        <title>A gapless genome sequence of the fungus Botrytis cinerea.</title>
        <authorList>
            <person name="Van Kan J.A."/>
            <person name="Stassen J.H."/>
            <person name="Mosbach A."/>
            <person name="Van Der Lee T.A."/>
            <person name="Faino L."/>
            <person name="Farmer A.D."/>
            <person name="Papasotiriou D.G."/>
            <person name="Zhou S."/>
            <person name="Seidl M.F."/>
            <person name="Cottam E."/>
            <person name="Edel D."/>
            <person name="Hahn M."/>
            <person name="Schwartz D.C."/>
            <person name="Dietrich R.A."/>
            <person name="Widdison S."/>
            <person name="Scalliet G."/>
        </authorList>
    </citation>
    <scope>NUCLEOTIDE SEQUENCE [LARGE SCALE GENOMIC DNA]</scope>
    <source>
        <strain evidence="9 10">B05.10</strain>
    </source>
</reference>
<dbReference type="InterPro" id="IPR036188">
    <property type="entry name" value="FAD/NAD-bd_sf"/>
</dbReference>